<dbReference type="GO" id="GO:0005634">
    <property type="term" value="C:nucleus"/>
    <property type="evidence" value="ECO:0007669"/>
    <property type="project" value="UniProtKB-SubCell"/>
</dbReference>
<keyword evidence="7" id="KW-0805">Transcription regulation</keyword>
<evidence type="ECO:0000256" key="6">
    <source>
        <dbReference type="ARBA" id="ARBA00022843"/>
    </source>
</evidence>
<feature type="compositionally biased region" description="Polar residues" evidence="13">
    <location>
        <begin position="329"/>
        <end position="339"/>
    </location>
</feature>
<comment type="similarity">
    <text evidence="2">Belongs to the cyclin family. Cyclin C subfamily.</text>
</comment>
<feature type="compositionally biased region" description="Basic and acidic residues" evidence="13">
    <location>
        <begin position="505"/>
        <end position="569"/>
    </location>
</feature>
<dbReference type="InterPro" id="IPR043198">
    <property type="entry name" value="Cyclin/Ssn8"/>
</dbReference>
<keyword evidence="6" id="KW-0832">Ubl conjugation</keyword>
<feature type="region of interest" description="Disordered" evidence="13">
    <location>
        <begin position="253"/>
        <end position="343"/>
    </location>
</feature>
<sequence length="867" mass="97275">MAGERWIFTNSQLVNTPSRKCGIDSDKELTYRQQAANLIQDMGQKLQVNQLCINTAIVYMHRFYMFHSFTVFHRNAMAAASLFLAAKVEEQPRKLEHVIKMLHKCLNQDALETNTDYYMEQTHQLVTNENILLQTLGFDLSIEHPHTNVVKTCQLVKAPKDLAQTSYFLATNSLHLTTLCLQYKPTVVSCVCVELACKWSNWEIPTSNQGRPWYYYVDQSVTPELLTELTQDFLNILDKCPSKLKKRIMTWKSGEKDKRDRDDITVPLRPREKSVPTSAAGSVSQASKSSKPHHHSHSSYEKQADKSQGRQASLHDNIKSEPKVKTIKTEPTPTSQTTGHVHGKNVFDVLSGDSASLHSDVRESPAQPLSQSTSDTSTPTVQKTSLAEYKERRERERQAAQSKSASSLPNVDRKHSLNKDNSHRSVSSLESEISKRMHAPETEKAKRLHHDKHNSLKHGVESAKSSSSKMRIKTEPGLTPDVKLQNYDSRLKTDTNLNASLSHVSDQRSKVKRESSTVTPDRMDIYKTKVKSEPLSDDESKQTHDGISKDFRHTSDPSRGSDLKMRLKTESSFTQEGSSPLKLKIKTHQPKDKNSEKHSSTPSSLEDQKVPPMKLSIHHSRMGSGDEHSKHKEGHHHKSHKSKHSHSHSSSGTNGKPDLKLRISLPKHVGDGDKNVEKIKLDAKKSHRSPHTNSDNFSRKRPLSPSGLSENIDMQQQQRNKMQRAEHMRRSSSSLSNHSVVSMELCDIGDSITTDNDFHDLQSPLVSANVLETLSQVIDSKKAMLASASRMNPPPPPPPLPPPLPTQPIHYPPPPPPPVQNYQFSTASQQYGYTPLSDLGDLDFLADDAIPPLPGEQPPPKPPLPPF</sequence>
<evidence type="ECO:0000259" key="14">
    <source>
        <dbReference type="SMART" id="SM00385"/>
    </source>
</evidence>
<dbReference type="InterPro" id="IPR013763">
    <property type="entry name" value="Cyclin-like_dom"/>
</dbReference>
<keyword evidence="16" id="KW-1185">Reference proteome</keyword>
<dbReference type="RefSeq" id="XP_034332013.1">
    <property type="nucleotide sequence ID" value="XM_034476122.2"/>
</dbReference>
<feature type="compositionally biased region" description="Basic and acidic residues" evidence="13">
    <location>
        <begin position="316"/>
        <end position="328"/>
    </location>
</feature>
<evidence type="ECO:0000256" key="8">
    <source>
        <dbReference type="ARBA" id="ARBA00023127"/>
    </source>
</evidence>
<evidence type="ECO:0000313" key="16">
    <source>
        <dbReference type="Proteomes" id="UP000005408"/>
    </source>
</evidence>
<feature type="compositionally biased region" description="Basic and acidic residues" evidence="13">
    <location>
        <begin position="253"/>
        <end position="274"/>
    </location>
</feature>
<keyword evidence="9" id="KW-0804">Transcription</keyword>
<feature type="region of interest" description="Disordered" evidence="13">
    <location>
        <begin position="787"/>
        <end position="867"/>
    </location>
</feature>
<dbReference type="CDD" id="cd20538">
    <property type="entry name" value="CYCLIN_CCNT_rpt1"/>
    <property type="match status" value="1"/>
</dbReference>
<name>A0A8W8NAB7_MAGGI</name>
<keyword evidence="11" id="KW-0131">Cell cycle</keyword>
<dbReference type="InterPro" id="IPR036915">
    <property type="entry name" value="Cyclin-like_sf"/>
</dbReference>
<keyword evidence="4" id="KW-0597">Phosphoprotein</keyword>
<evidence type="ECO:0000256" key="12">
    <source>
        <dbReference type="RuleBase" id="RU000383"/>
    </source>
</evidence>
<dbReference type="PANTHER" id="PTHR10026">
    <property type="entry name" value="CYCLIN"/>
    <property type="match status" value="1"/>
</dbReference>
<evidence type="ECO:0000256" key="2">
    <source>
        <dbReference type="ARBA" id="ARBA00008638"/>
    </source>
</evidence>
<feature type="compositionally biased region" description="Polar residues" evidence="13">
    <location>
        <begin position="367"/>
        <end position="385"/>
    </location>
</feature>
<keyword evidence="3" id="KW-1017">Isopeptide bond</keyword>
<reference evidence="15" key="1">
    <citation type="submission" date="2022-08" db="UniProtKB">
        <authorList>
            <consortium name="EnsemblMetazoa"/>
        </authorList>
    </citation>
    <scope>IDENTIFICATION</scope>
    <source>
        <strain evidence="15">05x7-T-G4-1.051#20</strain>
    </source>
</reference>
<evidence type="ECO:0000313" key="15">
    <source>
        <dbReference type="EnsemblMetazoa" id="G4965.2:cds"/>
    </source>
</evidence>
<dbReference type="EnsemblMetazoa" id="G4965.2">
    <property type="protein sequence ID" value="G4965.2:cds"/>
    <property type="gene ID" value="G4965"/>
</dbReference>
<evidence type="ECO:0000256" key="1">
    <source>
        <dbReference type="ARBA" id="ARBA00004123"/>
    </source>
</evidence>
<feature type="region of interest" description="Disordered" evidence="13">
    <location>
        <begin position="498"/>
        <end position="725"/>
    </location>
</feature>
<keyword evidence="10" id="KW-0539">Nucleus</keyword>
<dbReference type="GeneID" id="105330254"/>
<dbReference type="FunFam" id="1.10.472.10:FF:000004">
    <property type="entry name" value="Cyclin T2"/>
    <property type="match status" value="1"/>
</dbReference>
<dbReference type="AlphaFoldDB" id="A0A8W8NAB7"/>
<feature type="compositionally biased region" description="Pro residues" evidence="13">
    <location>
        <begin position="792"/>
        <end position="819"/>
    </location>
</feature>
<feature type="compositionally biased region" description="Basic and acidic residues" evidence="13">
    <location>
        <begin position="411"/>
        <end position="423"/>
    </location>
</feature>
<feature type="compositionally biased region" description="Basic and acidic residues" evidence="13">
    <location>
        <begin position="589"/>
        <end position="599"/>
    </location>
</feature>
<feature type="compositionally biased region" description="Basic residues" evidence="13">
    <location>
        <begin position="446"/>
        <end position="456"/>
    </location>
</feature>
<feature type="compositionally biased region" description="Basic and acidic residues" evidence="13">
    <location>
        <begin position="668"/>
        <end position="684"/>
    </location>
</feature>
<evidence type="ECO:0000256" key="11">
    <source>
        <dbReference type="ARBA" id="ARBA00023306"/>
    </source>
</evidence>
<dbReference type="SUPFAM" id="SSF47954">
    <property type="entry name" value="Cyclin-like"/>
    <property type="match status" value="2"/>
</dbReference>
<keyword evidence="8 12" id="KW-0195">Cyclin</keyword>
<dbReference type="Gene3D" id="1.10.472.10">
    <property type="entry name" value="Cyclin-like"/>
    <property type="match status" value="2"/>
</dbReference>
<organism evidence="15 16">
    <name type="scientific">Magallana gigas</name>
    <name type="common">Pacific oyster</name>
    <name type="synonym">Crassostrea gigas</name>
    <dbReference type="NCBI Taxonomy" id="29159"/>
    <lineage>
        <taxon>Eukaryota</taxon>
        <taxon>Metazoa</taxon>
        <taxon>Spiralia</taxon>
        <taxon>Lophotrochozoa</taxon>
        <taxon>Mollusca</taxon>
        <taxon>Bivalvia</taxon>
        <taxon>Autobranchia</taxon>
        <taxon>Pteriomorphia</taxon>
        <taxon>Ostreida</taxon>
        <taxon>Ostreoidea</taxon>
        <taxon>Ostreidae</taxon>
        <taxon>Magallana</taxon>
    </lineage>
</organism>
<evidence type="ECO:0000256" key="7">
    <source>
        <dbReference type="ARBA" id="ARBA00023015"/>
    </source>
</evidence>
<accession>A0A8W8NAB7</accession>
<dbReference type="FunFam" id="1.10.472.10:FF:000009">
    <property type="entry name" value="cyclin-T2 isoform X1"/>
    <property type="match status" value="1"/>
</dbReference>
<dbReference type="OMA" id="IMAPKSA"/>
<feature type="compositionally biased region" description="Basic and acidic residues" evidence="13">
    <location>
        <begin position="388"/>
        <end position="398"/>
    </location>
</feature>
<evidence type="ECO:0000256" key="5">
    <source>
        <dbReference type="ARBA" id="ARBA00022618"/>
    </source>
</evidence>
<dbReference type="GO" id="GO:0051301">
    <property type="term" value="P:cell division"/>
    <property type="evidence" value="ECO:0007669"/>
    <property type="project" value="UniProtKB-KW"/>
</dbReference>
<dbReference type="OrthoDB" id="25002at2759"/>
<feature type="compositionally biased region" description="Basic and acidic residues" evidence="13">
    <location>
        <begin position="432"/>
        <end position="445"/>
    </location>
</feature>
<feature type="compositionally biased region" description="Polar residues" evidence="13">
    <location>
        <begin position="399"/>
        <end position="409"/>
    </location>
</feature>
<evidence type="ECO:0000256" key="10">
    <source>
        <dbReference type="ARBA" id="ARBA00023242"/>
    </source>
</evidence>
<protein>
    <recommendedName>
        <fullName evidence="14">Cyclin-like domain-containing protein</fullName>
    </recommendedName>
</protein>
<evidence type="ECO:0000256" key="4">
    <source>
        <dbReference type="ARBA" id="ARBA00022553"/>
    </source>
</evidence>
<evidence type="ECO:0000256" key="3">
    <source>
        <dbReference type="ARBA" id="ARBA00022499"/>
    </source>
</evidence>
<dbReference type="Pfam" id="PF00134">
    <property type="entry name" value="Cyclin_N"/>
    <property type="match status" value="1"/>
</dbReference>
<dbReference type="Proteomes" id="UP000005408">
    <property type="component" value="Unassembled WGS sequence"/>
</dbReference>
<dbReference type="SMART" id="SM00385">
    <property type="entry name" value="CYCLIN"/>
    <property type="match status" value="1"/>
</dbReference>
<feature type="compositionally biased region" description="Polar residues" evidence="13">
    <location>
        <begin position="820"/>
        <end position="832"/>
    </location>
</feature>
<evidence type="ECO:0000256" key="13">
    <source>
        <dbReference type="SAM" id="MobiDB-lite"/>
    </source>
</evidence>
<feature type="compositionally biased region" description="Basic residues" evidence="13">
    <location>
        <begin position="631"/>
        <end position="647"/>
    </location>
</feature>
<feature type="compositionally biased region" description="Polar residues" evidence="13">
    <location>
        <begin position="275"/>
        <end position="286"/>
    </location>
</feature>
<evidence type="ECO:0000256" key="9">
    <source>
        <dbReference type="ARBA" id="ARBA00023163"/>
    </source>
</evidence>
<dbReference type="GO" id="GO:0006357">
    <property type="term" value="P:regulation of transcription by RNA polymerase II"/>
    <property type="evidence" value="ECO:0007669"/>
    <property type="project" value="InterPro"/>
</dbReference>
<feature type="compositionally biased region" description="Pro residues" evidence="13">
    <location>
        <begin position="851"/>
        <end position="867"/>
    </location>
</feature>
<dbReference type="InterPro" id="IPR006671">
    <property type="entry name" value="Cyclin_N"/>
</dbReference>
<feature type="compositionally biased region" description="Basic and acidic residues" evidence="13">
    <location>
        <begin position="298"/>
        <end position="308"/>
    </location>
</feature>
<dbReference type="GO" id="GO:0016538">
    <property type="term" value="F:cyclin-dependent protein serine/threonine kinase regulator activity"/>
    <property type="evidence" value="ECO:0007669"/>
    <property type="project" value="InterPro"/>
</dbReference>
<feature type="compositionally biased region" description="Polar residues" evidence="13">
    <location>
        <begin position="706"/>
        <end position="720"/>
    </location>
</feature>
<feature type="domain" description="Cyclin-like" evidence="14">
    <location>
        <begin position="37"/>
        <end position="134"/>
    </location>
</feature>
<dbReference type="Pfam" id="PF21797">
    <property type="entry name" value="CycT2-like_C"/>
    <property type="match status" value="1"/>
</dbReference>
<comment type="subcellular location">
    <subcellularLocation>
        <location evidence="1">Nucleus</location>
    </subcellularLocation>
</comment>
<feature type="region of interest" description="Disordered" evidence="13">
    <location>
        <begin position="357"/>
        <end position="485"/>
    </location>
</feature>
<proteinExistence type="inferred from homology"/>
<keyword evidence="5" id="KW-0132">Cell division</keyword>
<dbReference type="KEGG" id="crg:105330254"/>